<feature type="domain" description="RecF/RecN/SMC N-terminal" evidence="2">
    <location>
        <begin position="5"/>
        <end position="666"/>
    </location>
</feature>
<feature type="compositionally biased region" description="Polar residues" evidence="1">
    <location>
        <begin position="474"/>
        <end position="483"/>
    </location>
</feature>
<organism evidence="3 4">
    <name type="scientific">Acidovorax phage ACP17</name>
    <dbReference type="NCBI Taxonomy" id="2010329"/>
    <lineage>
        <taxon>Viruses</taxon>
        <taxon>Duplodnaviria</taxon>
        <taxon>Heunggongvirae</taxon>
        <taxon>Uroviricota</taxon>
        <taxon>Caudoviricetes</taxon>
        <taxon>Busanvirus</taxon>
        <taxon>Busanvirus ACP17</taxon>
    </lineage>
</organism>
<dbReference type="Proteomes" id="UP000224101">
    <property type="component" value="Segment"/>
</dbReference>
<reference evidence="3 4" key="1">
    <citation type="submission" date="2017-08" db="EMBL/GenBank/DDBJ databases">
        <title>Characterization and complete genome sequence of novel bacteriophage infecting the causal agent of bacterial fruit blotch, Acidovorax citrulli.</title>
        <authorList>
            <person name="Midani A.R."/>
            <person name="Park S.-H."/>
            <person name="Choi T.-J."/>
        </authorList>
    </citation>
    <scope>NUCLEOTIDE SEQUENCE [LARGE SCALE GENOMIC DNA]</scope>
</reference>
<keyword evidence="3" id="KW-0540">Nuclease</keyword>
<accession>A0A218M2W5</accession>
<dbReference type="InterPro" id="IPR003395">
    <property type="entry name" value="RecF/RecN/SMC_N"/>
</dbReference>
<keyword evidence="4" id="KW-1185">Reference proteome</keyword>
<evidence type="ECO:0000256" key="1">
    <source>
        <dbReference type="SAM" id="MobiDB-lite"/>
    </source>
</evidence>
<dbReference type="RefSeq" id="YP_009609707.1">
    <property type="nucleotide sequence ID" value="NC_041997.1"/>
</dbReference>
<protein>
    <submittedName>
        <fullName evidence="3">Recombination-related endonuclease</fullName>
    </submittedName>
</protein>
<dbReference type="OrthoDB" id="6017at10239"/>
<dbReference type="KEGG" id="vg:40085792"/>
<evidence type="ECO:0000313" key="4">
    <source>
        <dbReference type="Proteomes" id="UP000224101"/>
    </source>
</evidence>
<dbReference type="InterPro" id="IPR027417">
    <property type="entry name" value="P-loop_NTPase"/>
</dbReference>
<dbReference type="EMBL" id="KY979132">
    <property type="protein sequence ID" value="ASD50387.1"/>
    <property type="molecule type" value="Genomic_DNA"/>
</dbReference>
<dbReference type="Gene3D" id="3.40.50.300">
    <property type="entry name" value="P-loop containing nucleotide triphosphate hydrolases"/>
    <property type="match status" value="2"/>
</dbReference>
<evidence type="ECO:0000259" key="2">
    <source>
        <dbReference type="Pfam" id="PF02463"/>
    </source>
</evidence>
<dbReference type="PANTHER" id="PTHR32114:SF2">
    <property type="entry name" value="ABC TRANSPORTER ABCH.3"/>
    <property type="match status" value="1"/>
</dbReference>
<dbReference type="SUPFAM" id="SSF52540">
    <property type="entry name" value="P-loop containing nucleoside triphosphate hydrolases"/>
    <property type="match status" value="1"/>
</dbReference>
<feature type="compositionally biased region" description="Basic and acidic residues" evidence="1">
    <location>
        <begin position="458"/>
        <end position="472"/>
    </location>
</feature>
<dbReference type="GO" id="GO:0004519">
    <property type="term" value="F:endonuclease activity"/>
    <property type="evidence" value="ECO:0007669"/>
    <property type="project" value="UniProtKB-KW"/>
</dbReference>
<proteinExistence type="predicted"/>
<dbReference type="Pfam" id="PF02463">
    <property type="entry name" value="SMC_N"/>
    <property type="match status" value="1"/>
</dbReference>
<keyword evidence="3" id="KW-0255">Endonuclease</keyword>
<name>A0A218M2W5_9CAUD</name>
<sequence>MIRFTRLRWRNLFSYGNTWTDIQLDRSPSTIILGKNGGGKSAFFEALHINLFGQSIRPLKKQQWVNNKNAKGLETESYFMDGEDEIVIRRCVKPDEFTITRNGQPLNQEASVREMQNIINRDILGSDKVGFQITTLISKSGIQMFMSLKAEERRRFIDNMLGTGVFTEMAKLQKVENDKLKQLIEATTTKVTRSTALVEGKRSEIATAVQMQADAAAQRQREHEARLQNRHAGVKSAQEALEKARAVSDYDQDEKEDVLRAQKKLDELDPSVTVPELLIEELRACEFRLDGADDTFIEVDAEEHQRLKKKRDELNSIVLKMEAKKLSLEGSLDSLKAGYCQACRQDVGEDHIKAERAKLAPKVMEIEGMLDDARKKIEGFETKIRVNEESMRNNDLAAREAKQAQRDIDRAKQAIEDFRGRQEIALKSAQQALEGAEKRLAQAGTRHQKRLEELEEAVRKAEEQLETERDFDPSSGSSASAQRIATAEAELGTLEQELAKVMEERNEQAVRAEYMAVMTSMLKDGGIKAVVVKKFMPIVNRLVNEKLAELGFFAKFEMDENFEERILYNGVQEMTFHQFSEGEKLRINLALILAWREIARLQGRMHSNLLMFDECLDGSLDDDGYESLTEIFKVLGNLNVFIISHNPNKMENIVRTKMIMEKTNGFSRLADTVVS</sequence>
<dbReference type="GeneID" id="40085792"/>
<dbReference type="Gene3D" id="1.10.287.510">
    <property type="entry name" value="Helix hairpin bin"/>
    <property type="match status" value="1"/>
</dbReference>
<feature type="region of interest" description="Disordered" evidence="1">
    <location>
        <begin position="458"/>
        <end position="483"/>
    </location>
</feature>
<keyword evidence="3" id="KW-0378">Hydrolase</keyword>
<evidence type="ECO:0000313" key="3">
    <source>
        <dbReference type="EMBL" id="ASD50387.1"/>
    </source>
</evidence>
<dbReference type="PANTHER" id="PTHR32114">
    <property type="entry name" value="ABC TRANSPORTER ABCH.3"/>
    <property type="match status" value="1"/>
</dbReference>